<dbReference type="SUPFAM" id="SSF54452">
    <property type="entry name" value="MHC antigen-recognition domain"/>
    <property type="match status" value="1"/>
</dbReference>
<dbReference type="InterPro" id="IPR011162">
    <property type="entry name" value="MHC_I/II-like_Ag-recog"/>
</dbReference>
<organism evidence="12 13">
    <name type="scientific">Phrynosoma platyrhinos</name>
    <name type="common">Desert horned lizard</name>
    <dbReference type="NCBI Taxonomy" id="52577"/>
    <lineage>
        <taxon>Eukaryota</taxon>
        <taxon>Metazoa</taxon>
        <taxon>Chordata</taxon>
        <taxon>Craniata</taxon>
        <taxon>Vertebrata</taxon>
        <taxon>Euteleostomi</taxon>
        <taxon>Lepidosauria</taxon>
        <taxon>Squamata</taxon>
        <taxon>Bifurcata</taxon>
        <taxon>Unidentata</taxon>
        <taxon>Episquamata</taxon>
        <taxon>Toxicofera</taxon>
        <taxon>Iguania</taxon>
        <taxon>Phrynosomatidae</taxon>
        <taxon>Phrynosomatinae</taxon>
        <taxon>Phrynosoma</taxon>
    </lineage>
</organism>
<evidence type="ECO:0000256" key="4">
    <source>
        <dbReference type="ARBA" id="ARBA00022729"/>
    </source>
</evidence>
<dbReference type="Gene3D" id="3.30.500.10">
    <property type="entry name" value="MHC class I-like antigen recognition-like"/>
    <property type="match status" value="1"/>
</dbReference>
<evidence type="ECO:0000256" key="9">
    <source>
        <dbReference type="ARBA" id="ARBA00023180"/>
    </source>
</evidence>
<evidence type="ECO:0000256" key="7">
    <source>
        <dbReference type="ARBA" id="ARBA00023136"/>
    </source>
</evidence>
<dbReference type="InterPro" id="IPR050208">
    <property type="entry name" value="MHC_class-I_related"/>
</dbReference>
<evidence type="ECO:0000256" key="3">
    <source>
        <dbReference type="ARBA" id="ARBA00022692"/>
    </source>
</evidence>
<keyword evidence="13" id="KW-1185">Reference proteome</keyword>
<dbReference type="SMART" id="SM00407">
    <property type="entry name" value="IGc1"/>
    <property type="match status" value="1"/>
</dbReference>
<dbReference type="InterPro" id="IPR036179">
    <property type="entry name" value="Ig-like_dom_sf"/>
</dbReference>
<dbReference type="PROSITE" id="PS00290">
    <property type="entry name" value="IG_MHC"/>
    <property type="match status" value="1"/>
</dbReference>
<evidence type="ECO:0000256" key="5">
    <source>
        <dbReference type="ARBA" id="ARBA00022859"/>
    </source>
</evidence>
<comment type="caution">
    <text evidence="12">The sequence shown here is derived from an EMBL/GenBank/DDBJ whole genome shotgun (WGS) entry which is preliminary data.</text>
</comment>
<dbReference type="PANTHER" id="PTHR16675:SF242">
    <property type="entry name" value="MAJOR HISTOCOMPATIBILITY COMPLEX CLASS I-RELATED GENE PROTEIN"/>
    <property type="match status" value="1"/>
</dbReference>
<evidence type="ECO:0000256" key="6">
    <source>
        <dbReference type="ARBA" id="ARBA00022989"/>
    </source>
</evidence>
<dbReference type="Pfam" id="PF00129">
    <property type="entry name" value="MHC_I"/>
    <property type="match status" value="1"/>
</dbReference>
<feature type="domain" description="Ig-like" evidence="11">
    <location>
        <begin position="160"/>
        <end position="233"/>
    </location>
</feature>
<comment type="similarity">
    <text evidence="10">Belongs to the MHC class I family.</text>
</comment>
<dbReference type="InterPro" id="IPR013783">
    <property type="entry name" value="Ig-like_fold"/>
</dbReference>
<dbReference type="Proteomes" id="UP000826234">
    <property type="component" value="Unassembled WGS sequence"/>
</dbReference>
<evidence type="ECO:0000259" key="11">
    <source>
        <dbReference type="PROSITE" id="PS50835"/>
    </source>
</evidence>
<dbReference type="InterPro" id="IPR003006">
    <property type="entry name" value="Ig/MHC_CS"/>
</dbReference>
<dbReference type="EMBL" id="JAIPUX010000439">
    <property type="protein sequence ID" value="KAH0630649.1"/>
    <property type="molecule type" value="Genomic_DNA"/>
</dbReference>
<dbReference type="InterPro" id="IPR007110">
    <property type="entry name" value="Ig-like_dom"/>
</dbReference>
<protein>
    <recommendedName>
        <fullName evidence="11">Ig-like domain-containing protein</fullName>
    </recommendedName>
</protein>
<dbReference type="PANTHER" id="PTHR16675">
    <property type="entry name" value="MHC CLASS I-RELATED"/>
    <property type="match status" value="1"/>
</dbReference>
<evidence type="ECO:0000256" key="2">
    <source>
        <dbReference type="ARBA" id="ARBA00022451"/>
    </source>
</evidence>
<dbReference type="Gene3D" id="2.60.40.10">
    <property type="entry name" value="Immunoglobulins"/>
    <property type="match status" value="1"/>
</dbReference>
<dbReference type="SUPFAM" id="SSF48726">
    <property type="entry name" value="Immunoglobulin"/>
    <property type="match status" value="1"/>
</dbReference>
<keyword evidence="8" id="KW-1015">Disulfide bond</keyword>
<dbReference type="InterPro" id="IPR003597">
    <property type="entry name" value="Ig_C1-set"/>
</dbReference>
<accession>A0ABQ7TMC4</accession>
<evidence type="ECO:0000256" key="10">
    <source>
        <dbReference type="RuleBase" id="RU004439"/>
    </source>
</evidence>
<evidence type="ECO:0000313" key="13">
    <source>
        <dbReference type="Proteomes" id="UP000826234"/>
    </source>
</evidence>
<dbReference type="CDD" id="cd07698">
    <property type="entry name" value="IgC1_MHC_I_alpha3"/>
    <property type="match status" value="1"/>
</dbReference>
<evidence type="ECO:0000256" key="1">
    <source>
        <dbReference type="ARBA" id="ARBA00004479"/>
    </source>
</evidence>
<evidence type="ECO:0000313" key="12">
    <source>
        <dbReference type="EMBL" id="KAH0630649.1"/>
    </source>
</evidence>
<reference evidence="12 13" key="1">
    <citation type="journal article" date="2022" name="Gigascience">
        <title>A chromosome-level genome assembly and annotation of the desert horned lizard, Phrynosoma platyrhinos, provides insight into chromosomal rearrangements among reptiles.</title>
        <authorList>
            <person name="Koochekian N."/>
            <person name="Ascanio A."/>
            <person name="Farleigh K."/>
            <person name="Card D.C."/>
            <person name="Schield D.R."/>
            <person name="Castoe T.A."/>
            <person name="Jezkova T."/>
        </authorList>
    </citation>
    <scope>NUCLEOTIDE SEQUENCE [LARGE SCALE GENOMIC DNA]</scope>
    <source>
        <strain evidence="12">NK-2021</strain>
    </source>
</reference>
<keyword evidence="7" id="KW-0472">Membrane</keyword>
<sequence>MGVSQPNQELPQFLAMGYAGDVPIARYDSGKQKIVSQVSWMKKAIEEDPKYFNWYTQILQHDEYNFRGDLVTLRRRYNQSEGFHTVQMMIVCEVRKDGSKGGHWQYGYDGRDFLSFDMETLTWTAADMEAQVIKRIWEKGDILVRRFKAFLEDTCAHMETLICRAHGFYPQEIDATWTKDGEVWVQDTFRGVLAPNSDGTYHTWLGIKIDPKERDRYRCRVEHDGLLEPLELAWEEP</sequence>
<name>A0ABQ7TMC4_PHRPL</name>
<keyword evidence="4" id="KW-0732">Signal</keyword>
<evidence type="ECO:0000256" key="8">
    <source>
        <dbReference type="ARBA" id="ARBA00023157"/>
    </source>
</evidence>
<dbReference type="InterPro" id="IPR037055">
    <property type="entry name" value="MHC_I-like_Ag-recog_sf"/>
</dbReference>
<comment type="subcellular location">
    <subcellularLocation>
        <location evidence="1">Membrane</location>
        <topology evidence="1">Single-pass type I membrane protein</topology>
    </subcellularLocation>
</comment>
<dbReference type="PRINTS" id="PR01638">
    <property type="entry name" value="MHCCLASSI"/>
</dbReference>
<gene>
    <name evidence="12" type="ORF">JD844_013902</name>
</gene>
<dbReference type="PROSITE" id="PS50835">
    <property type="entry name" value="IG_LIKE"/>
    <property type="match status" value="1"/>
</dbReference>
<dbReference type="InterPro" id="IPR011161">
    <property type="entry name" value="MHC_I-like_Ag-recog"/>
</dbReference>
<keyword evidence="9" id="KW-0325">Glycoprotein</keyword>
<keyword evidence="5" id="KW-0391">Immunity</keyword>
<keyword evidence="3" id="KW-0812">Transmembrane</keyword>
<proteinExistence type="inferred from homology"/>
<keyword evidence="2" id="KW-0490">MHC I</keyword>
<dbReference type="InterPro" id="IPR001039">
    <property type="entry name" value="MHC_I_a_a1/a2"/>
</dbReference>
<keyword evidence="6" id="KW-1133">Transmembrane helix</keyword>
<feature type="non-terminal residue" evidence="12">
    <location>
        <position position="237"/>
    </location>
</feature>